<reference evidence="1" key="1">
    <citation type="submission" date="2020-07" db="EMBL/GenBank/DDBJ databases">
        <title>Severe corrosion of carbon steel in oil field produced water can be linked to methanogenic archaea containing a special type of NiFe hydrogenase.</title>
        <authorList>
            <person name="Lahme S."/>
            <person name="Mand J."/>
            <person name="Longwell J."/>
            <person name="Smith R."/>
            <person name="Enning D."/>
        </authorList>
    </citation>
    <scope>NUCLEOTIDE SEQUENCE</scope>
    <source>
        <strain evidence="1">MIC098Bin6</strain>
    </source>
</reference>
<evidence type="ECO:0000313" key="2">
    <source>
        <dbReference type="Proteomes" id="UP000706172"/>
    </source>
</evidence>
<evidence type="ECO:0000313" key="1">
    <source>
        <dbReference type="EMBL" id="MBG0780420.1"/>
    </source>
</evidence>
<comment type="caution">
    <text evidence="1">The sequence shown here is derived from an EMBL/GenBank/DDBJ whole genome shotgun (WGS) entry which is preliminary data.</text>
</comment>
<accession>A0A931G9I2</accession>
<gene>
    <name evidence="1" type="ORF">H0S81_10905</name>
</gene>
<feature type="non-terminal residue" evidence="1">
    <location>
        <position position="45"/>
    </location>
</feature>
<dbReference type="EMBL" id="JACCQK010000721">
    <property type="protein sequence ID" value="MBG0780420.1"/>
    <property type="molecule type" value="Genomic_DNA"/>
</dbReference>
<dbReference type="Proteomes" id="UP000706172">
    <property type="component" value="Unassembled WGS sequence"/>
</dbReference>
<sequence length="45" mass="4761">MTLVLDFCLIGVLIVGIWLFHRPAEAKYGNLTAAAALACAMGLVI</sequence>
<proteinExistence type="predicted"/>
<protein>
    <submittedName>
        <fullName evidence="1">Uncharacterized protein</fullName>
    </submittedName>
</protein>
<organism evidence="1 2">
    <name type="scientific">Desulfotignum balticum</name>
    <dbReference type="NCBI Taxonomy" id="115781"/>
    <lineage>
        <taxon>Bacteria</taxon>
        <taxon>Pseudomonadati</taxon>
        <taxon>Thermodesulfobacteriota</taxon>
        <taxon>Desulfobacteria</taxon>
        <taxon>Desulfobacterales</taxon>
        <taxon>Desulfobacteraceae</taxon>
        <taxon>Desulfotignum</taxon>
    </lineage>
</organism>
<dbReference type="AlphaFoldDB" id="A0A931G9I2"/>
<name>A0A931G9I2_9BACT</name>